<evidence type="ECO:0000313" key="4">
    <source>
        <dbReference type="WBParaSite" id="PSAMB.scaffold371size54286.g5262.t1"/>
    </source>
</evidence>
<evidence type="ECO:0000313" key="3">
    <source>
        <dbReference type="Proteomes" id="UP000887566"/>
    </source>
</evidence>
<name>A0A914WEW3_9BILA</name>
<organism evidence="3 4">
    <name type="scientific">Plectus sambesii</name>
    <dbReference type="NCBI Taxonomy" id="2011161"/>
    <lineage>
        <taxon>Eukaryota</taxon>
        <taxon>Metazoa</taxon>
        <taxon>Ecdysozoa</taxon>
        <taxon>Nematoda</taxon>
        <taxon>Chromadorea</taxon>
        <taxon>Plectida</taxon>
        <taxon>Plectina</taxon>
        <taxon>Plectoidea</taxon>
        <taxon>Plectidae</taxon>
        <taxon>Plectus</taxon>
    </lineage>
</organism>
<keyword evidence="2" id="KW-0732">Signal</keyword>
<accession>A0A914WEW3</accession>
<dbReference type="Proteomes" id="UP000887566">
    <property type="component" value="Unplaced"/>
</dbReference>
<proteinExistence type="predicted"/>
<keyword evidence="3" id="KW-1185">Reference proteome</keyword>
<reference evidence="4" key="1">
    <citation type="submission" date="2022-11" db="UniProtKB">
        <authorList>
            <consortium name="WormBaseParasite"/>
        </authorList>
    </citation>
    <scope>IDENTIFICATION</scope>
</reference>
<feature type="region of interest" description="Disordered" evidence="1">
    <location>
        <begin position="32"/>
        <end position="76"/>
    </location>
</feature>
<protein>
    <submittedName>
        <fullName evidence="4">Secreted protein</fullName>
    </submittedName>
</protein>
<sequence length="101" mass="11064">MKKASGAVGWCGFWPLAESIVVGGVCSSAAAPRAVRRTSAKSPARTGNNAHRRTVRADLRVTRPARPSPEDRPPDRFILDLQPIIRSWALFTTTQRPNQIS</sequence>
<dbReference type="WBParaSite" id="PSAMB.scaffold371size54286.g5262.t1">
    <property type="protein sequence ID" value="PSAMB.scaffold371size54286.g5262.t1"/>
    <property type="gene ID" value="PSAMB.scaffold371size54286.g5262"/>
</dbReference>
<feature type="signal peptide" evidence="2">
    <location>
        <begin position="1"/>
        <end position="19"/>
    </location>
</feature>
<evidence type="ECO:0000256" key="1">
    <source>
        <dbReference type="SAM" id="MobiDB-lite"/>
    </source>
</evidence>
<evidence type="ECO:0000256" key="2">
    <source>
        <dbReference type="SAM" id="SignalP"/>
    </source>
</evidence>
<feature type="chain" id="PRO_5038000823" evidence="2">
    <location>
        <begin position="20"/>
        <end position="101"/>
    </location>
</feature>
<dbReference type="AlphaFoldDB" id="A0A914WEW3"/>